<evidence type="ECO:0000313" key="2">
    <source>
        <dbReference type="EMBL" id="EER13290.1"/>
    </source>
</evidence>
<gene>
    <name evidence="2" type="ORF">Pmar_PMAR023922</name>
</gene>
<keyword evidence="1" id="KW-0812">Transmembrane</keyword>
<protein>
    <submittedName>
        <fullName evidence="2">Uncharacterized protein</fullName>
    </submittedName>
</protein>
<feature type="transmembrane region" description="Helical" evidence="1">
    <location>
        <begin position="12"/>
        <end position="32"/>
    </location>
</feature>
<dbReference type="EMBL" id="GG675372">
    <property type="protein sequence ID" value="EER13290.1"/>
    <property type="molecule type" value="Genomic_DNA"/>
</dbReference>
<dbReference type="InParanoid" id="C5KQF3"/>
<dbReference type="Proteomes" id="UP000007800">
    <property type="component" value="Unassembled WGS sequence"/>
</dbReference>
<name>C5KQF3_PERM5</name>
<dbReference type="RefSeq" id="XP_002781495.1">
    <property type="nucleotide sequence ID" value="XM_002781449.1"/>
</dbReference>
<dbReference type="GeneID" id="9057255"/>
<keyword evidence="1" id="KW-0472">Membrane</keyword>
<dbReference type="AlphaFoldDB" id="C5KQF3"/>
<accession>C5KQF3</accession>
<keyword evidence="1" id="KW-1133">Transmembrane helix</keyword>
<sequence length="66" mass="7084">MPLQRSSFDVSSFLAGLGLATGAAVALTLGISRYSRSSRERRLLDSALEKGKAATKIKDEVEKDDV</sequence>
<organism evidence="3">
    <name type="scientific">Perkinsus marinus (strain ATCC 50983 / TXsc)</name>
    <dbReference type="NCBI Taxonomy" id="423536"/>
    <lineage>
        <taxon>Eukaryota</taxon>
        <taxon>Sar</taxon>
        <taxon>Alveolata</taxon>
        <taxon>Perkinsozoa</taxon>
        <taxon>Perkinsea</taxon>
        <taxon>Perkinsida</taxon>
        <taxon>Perkinsidae</taxon>
        <taxon>Perkinsus</taxon>
    </lineage>
</organism>
<evidence type="ECO:0000313" key="3">
    <source>
        <dbReference type="Proteomes" id="UP000007800"/>
    </source>
</evidence>
<reference evidence="2 3" key="1">
    <citation type="submission" date="2008-07" db="EMBL/GenBank/DDBJ databases">
        <authorList>
            <person name="El-Sayed N."/>
            <person name="Caler E."/>
            <person name="Inman J."/>
            <person name="Amedeo P."/>
            <person name="Hass B."/>
            <person name="Wortman J."/>
        </authorList>
    </citation>
    <scope>NUCLEOTIDE SEQUENCE [LARGE SCALE GENOMIC DNA]</scope>
    <source>
        <strain evidence="3">ATCC 50983 / TXsc</strain>
    </source>
</reference>
<feature type="non-terminal residue" evidence="2">
    <location>
        <position position="66"/>
    </location>
</feature>
<keyword evidence="3" id="KW-1185">Reference proteome</keyword>
<evidence type="ECO:0000256" key="1">
    <source>
        <dbReference type="SAM" id="Phobius"/>
    </source>
</evidence>
<proteinExistence type="predicted"/>